<protein>
    <submittedName>
        <fullName evidence="1">Uncharacterized protein</fullName>
    </submittedName>
</protein>
<geneLocation type="plasmid" evidence="1 2">
    <name>p8</name>
</geneLocation>
<dbReference type="InterPro" id="IPR036388">
    <property type="entry name" value="WH-like_DNA-bd_sf"/>
</dbReference>
<dbReference type="InterPro" id="IPR036390">
    <property type="entry name" value="WH_DNA-bd_sf"/>
</dbReference>
<reference evidence="1 2" key="1">
    <citation type="submission" date="2018-09" db="EMBL/GenBank/DDBJ databases">
        <title>Whole genome based analysis of evolution and adaptive divergence in Indian and Brazilian strains of Azospirillum brasilense.</title>
        <authorList>
            <person name="Singh C."/>
            <person name="Tripathi A.K."/>
        </authorList>
    </citation>
    <scope>NUCLEOTIDE SEQUENCE [LARGE SCALE GENOMIC DNA]</scope>
    <source>
        <strain evidence="1 2">MTCC4036</strain>
        <plasmid evidence="1 2">p8</plasmid>
    </source>
</reference>
<dbReference type="SUPFAM" id="SSF46785">
    <property type="entry name" value="Winged helix' DNA-binding domain"/>
    <property type="match status" value="1"/>
</dbReference>
<evidence type="ECO:0000313" key="1">
    <source>
        <dbReference type="EMBL" id="QCO07561.1"/>
    </source>
</evidence>
<dbReference type="Proteomes" id="UP000298596">
    <property type="component" value="Plasmid p8"/>
</dbReference>
<organism evidence="1 2">
    <name type="scientific">Azospirillum brasilense</name>
    <dbReference type="NCBI Taxonomy" id="192"/>
    <lineage>
        <taxon>Bacteria</taxon>
        <taxon>Pseudomonadati</taxon>
        <taxon>Pseudomonadota</taxon>
        <taxon>Alphaproteobacteria</taxon>
        <taxon>Rhodospirillales</taxon>
        <taxon>Azospirillaceae</taxon>
        <taxon>Azospirillum</taxon>
    </lineage>
</organism>
<gene>
    <name evidence="1" type="ORF">D3867_37390</name>
</gene>
<name>A0A4D8QE98_AZOBR</name>
<proteinExistence type="predicted"/>
<sequence>MASGLPGPAGWRDQGRHTLDSYGTALERLEKLEQWARDHALGDPAARAAWLVIARADLEGELLTAAELVRRSGVTRYLANRFLRRAAAQGLVETGVAKYNAKHTGVCLTSAGRQYLIGALDDFITDHM</sequence>
<dbReference type="AlphaFoldDB" id="A0A4D8QE98"/>
<keyword evidence="1" id="KW-0614">Plasmid</keyword>
<dbReference type="EMBL" id="CP032338">
    <property type="protein sequence ID" value="QCO07561.1"/>
    <property type="molecule type" value="Genomic_DNA"/>
</dbReference>
<evidence type="ECO:0000313" key="2">
    <source>
        <dbReference type="Proteomes" id="UP000298596"/>
    </source>
</evidence>
<accession>A0A4D8QE98</accession>
<dbReference type="Gene3D" id="1.10.10.10">
    <property type="entry name" value="Winged helix-like DNA-binding domain superfamily/Winged helix DNA-binding domain"/>
    <property type="match status" value="1"/>
</dbReference>